<comment type="caution">
    <text evidence="4">The sequence shown here is derived from an EMBL/GenBank/DDBJ whole genome shotgun (WGS) entry which is preliminary data.</text>
</comment>
<proteinExistence type="inferred from homology"/>
<evidence type="ECO:0000313" key="5">
    <source>
        <dbReference type="Proteomes" id="UP000051096"/>
    </source>
</evidence>
<dbReference type="AlphaFoldDB" id="A0A0S8G786"/>
<evidence type="ECO:0000313" key="4">
    <source>
        <dbReference type="EMBL" id="KPK68979.1"/>
    </source>
</evidence>
<gene>
    <name evidence="4" type="ORF">AMJ87_11145</name>
</gene>
<evidence type="ECO:0000256" key="1">
    <source>
        <dbReference type="PROSITE-ProRule" id="PRU00285"/>
    </source>
</evidence>
<dbReference type="Gene3D" id="2.60.40.790">
    <property type="match status" value="1"/>
</dbReference>
<dbReference type="CDD" id="cd06464">
    <property type="entry name" value="ACD_sHsps-like"/>
    <property type="match status" value="1"/>
</dbReference>
<name>A0A0S8G786_UNCW3</name>
<evidence type="ECO:0000256" key="2">
    <source>
        <dbReference type="RuleBase" id="RU003616"/>
    </source>
</evidence>
<dbReference type="SUPFAM" id="SSF49764">
    <property type="entry name" value="HSP20-like chaperones"/>
    <property type="match status" value="1"/>
</dbReference>
<evidence type="ECO:0000259" key="3">
    <source>
        <dbReference type="PROSITE" id="PS01031"/>
    </source>
</evidence>
<dbReference type="Proteomes" id="UP000051096">
    <property type="component" value="Unassembled WGS sequence"/>
</dbReference>
<accession>A0A0S8G786</accession>
<organism evidence="4 5">
    <name type="scientific">candidate division WOR_3 bacterium SM23_60</name>
    <dbReference type="NCBI Taxonomy" id="1703780"/>
    <lineage>
        <taxon>Bacteria</taxon>
        <taxon>Bacteria division WOR-3</taxon>
    </lineage>
</organism>
<feature type="domain" description="SHSP" evidence="3">
    <location>
        <begin position="31"/>
        <end position="143"/>
    </location>
</feature>
<protein>
    <recommendedName>
        <fullName evidence="3">SHSP domain-containing protein</fullName>
    </recommendedName>
</protein>
<dbReference type="InterPro" id="IPR008978">
    <property type="entry name" value="HSP20-like_chaperone"/>
</dbReference>
<comment type="similarity">
    <text evidence="1 2">Belongs to the small heat shock protein (HSP20) family.</text>
</comment>
<dbReference type="Pfam" id="PF00011">
    <property type="entry name" value="HSP20"/>
    <property type="match status" value="1"/>
</dbReference>
<sequence length="143" mass="16430">MKHSVSDLDNDYDVTQINVVFDEVSELEDTSLTIIHWQPLYDLYVSGDDVVVTIEIAGVAVKDFAIYLGREYMIIDGIRKSRDVFTSNCCTFHNIEIPYGRFNRKIDFPVPVEPRQYQYTVNHGILTLKIPCVKEKIIPVEDG</sequence>
<dbReference type="EMBL" id="LJUO01000144">
    <property type="protein sequence ID" value="KPK68979.1"/>
    <property type="molecule type" value="Genomic_DNA"/>
</dbReference>
<dbReference type="PROSITE" id="PS01031">
    <property type="entry name" value="SHSP"/>
    <property type="match status" value="1"/>
</dbReference>
<reference evidence="4 5" key="1">
    <citation type="journal article" date="2015" name="Microbiome">
        <title>Genomic resolution of linkages in carbon, nitrogen, and sulfur cycling among widespread estuary sediment bacteria.</title>
        <authorList>
            <person name="Baker B.J."/>
            <person name="Lazar C.S."/>
            <person name="Teske A.P."/>
            <person name="Dick G.J."/>
        </authorList>
    </citation>
    <scope>NUCLEOTIDE SEQUENCE [LARGE SCALE GENOMIC DNA]</scope>
    <source>
        <strain evidence="4">SM23_60</strain>
    </source>
</reference>
<dbReference type="InterPro" id="IPR002068">
    <property type="entry name" value="A-crystallin/Hsp20_dom"/>
</dbReference>